<name>A0A6N7XT68_9FIRM</name>
<dbReference type="RefSeq" id="WP_154439388.1">
    <property type="nucleotide sequence ID" value="NZ_JAHLPJ010000001.1"/>
</dbReference>
<organism evidence="2 3">
    <name type="scientific">Tissierella pigra</name>
    <dbReference type="NCBI Taxonomy" id="2607614"/>
    <lineage>
        <taxon>Bacteria</taxon>
        <taxon>Bacillati</taxon>
        <taxon>Bacillota</taxon>
        <taxon>Tissierellia</taxon>
        <taxon>Tissierellales</taxon>
        <taxon>Tissierellaceae</taxon>
        <taxon>Tissierella</taxon>
    </lineage>
</organism>
<evidence type="ECO:0000313" key="2">
    <source>
        <dbReference type="EMBL" id="MSU00967.1"/>
    </source>
</evidence>
<sequence length="87" mass="10046">MKDKHKFNQPYYTEPVNKTNSNISNDNEDWKKTGFYRNSEDFPPRGSFISIPEDVLLGTNGNLLDSIVKDKDETIGSDLYKETKNNK</sequence>
<dbReference type="Proteomes" id="UP000469523">
    <property type="component" value="Unassembled WGS sequence"/>
</dbReference>
<gene>
    <name evidence="2" type="ORF">FYJ83_05750</name>
</gene>
<feature type="compositionally biased region" description="Polar residues" evidence="1">
    <location>
        <begin position="16"/>
        <end position="25"/>
    </location>
</feature>
<evidence type="ECO:0000313" key="3">
    <source>
        <dbReference type="Proteomes" id="UP000469523"/>
    </source>
</evidence>
<reference evidence="2 3" key="1">
    <citation type="submission" date="2019-09" db="EMBL/GenBank/DDBJ databases">
        <title>In-depth cultivation of the pig gut microbiome towards novel bacterial diversity and tailored functional studies.</title>
        <authorList>
            <person name="Wylensek D."/>
            <person name="Hitch T.C.A."/>
            <person name="Clavel T."/>
        </authorList>
    </citation>
    <scope>NUCLEOTIDE SEQUENCE [LARGE SCALE GENOMIC DNA]</scope>
    <source>
        <strain evidence="2 3">WCA3-693-APC-4?</strain>
    </source>
</reference>
<protein>
    <submittedName>
        <fullName evidence="2">Uncharacterized protein</fullName>
    </submittedName>
</protein>
<evidence type="ECO:0000256" key="1">
    <source>
        <dbReference type="SAM" id="MobiDB-lite"/>
    </source>
</evidence>
<proteinExistence type="predicted"/>
<accession>A0A6N7XT68</accession>
<comment type="caution">
    <text evidence="2">The sequence shown here is derived from an EMBL/GenBank/DDBJ whole genome shotgun (WGS) entry which is preliminary data.</text>
</comment>
<dbReference type="AlphaFoldDB" id="A0A6N7XT68"/>
<feature type="region of interest" description="Disordered" evidence="1">
    <location>
        <begin position="1"/>
        <end position="29"/>
    </location>
</feature>
<dbReference type="EMBL" id="VUNQ01000009">
    <property type="protein sequence ID" value="MSU00967.1"/>
    <property type="molecule type" value="Genomic_DNA"/>
</dbReference>
<keyword evidence="3" id="KW-1185">Reference proteome</keyword>